<evidence type="ECO:0000313" key="2">
    <source>
        <dbReference type="Proteomes" id="UP000315344"/>
    </source>
</evidence>
<name>A0A533IER1_PARDE</name>
<proteinExistence type="predicted"/>
<dbReference type="AlphaFoldDB" id="A0A533IER1"/>
<sequence length="125" mass="13670">MAEKVERLVGDGWELGVFRQQGKLVLGVPVESGFKNFGFEFEIGPQDLAVLKRDAHRRKALDLILHDVLQPRLTCGDHGGTASEVLPIIATVLHGTADQLEQAISSAANPGYIRQKLREAGLTDR</sequence>
<protein>
    <submittedName>
        <fullName evidence="1">Uncharacterized protein</fullName>
    </submittedName>
</protein>
<reference evidence="1 2" key="1">
    <citation type="journal article" date="2017" name="Nat. Commun.">
        <title>In situ click chemistry generation of cyclooxygenase-2 inhibitors.</title>
        <authorList>
            <person name="Bhardwaj A."/>
            <person name="Kaur J."/>
            <person name="Wuest M."/>
            <person name="Wuest F."/>
        </authorList>
    </citation>
    <scope>NUCLEOTIDE SEQUENCE [LARGE SCALE GENOMIC DNA]</scope>
    <source>
        <strain evidence="1">S2_012_000_R3_94</strain>
    </source>
</reference>
<comment type="caution">
    <text evidence="1">The sequence shown here is derived from an EMBL/GenBank/DDBJ whole genome shotgun (WGS) entry which is preliminary data.</text>
</comment>
<organism evidence="1 2">
    <name type="scientific">Paracoccus denitrificans</name>
    <dbReference type="NCBI Taxonomy" id="266"/>
    <lineage>
        <taxon>Bacteria</taxon>
        <taxon>Pseudomonadati</taxon>
        <taxon>Pseudomonadota</taxon>
        <taxon>Alphaproteobacteria</taxon>
        <taxon>Rhodobacterales</taxon>
        <taxon>Paracoccaceae</taxon>
        <taxon>Paracoccus</taxon>
    </lineage>
</organism>
<dbReference type="EMBL" id="VAFL01000002">
    <property type="protein sequence ID" value="TKW68292.1"/>
    <property type="molecule type" value="Genomic_DNA"/>
</dbReference>
<accession>A0A533IER1</accession>
<gene>
    <name evidence="1" type="ORF">DI616_04130</name>
</gene>
<evidence type="ECO:0000313" key="1">
    <source>
        <dbReference type="EMBL" id="TKW68292.1"/>
    </source>
</evidence>
<dbReference type="Proteomes" id="UP000315344">
    <property type="component" value="Unassembled WGS sequence"/>
</dbReference>